<dbReference type="Proteomes" id="UP000707206">
    <property type="component" value="Unassembled WGS sequence"/>
</dbReference>
<protein>
    <submittedName>
        <fullName evidence="1">Uncharacterized protein</fullName>
    </submittedName>
</protein>
<accession>A0A967AS80</accession>
<reference evidence="1" key="1">
    <citation type="submission" date="2019-07" db="EMBL/GenBank/DDBJ databases">
        <authorList>
            <person name="De-Chao Zhang Q."/>
        </authorList>
    </citation>
    <scope>NUCLEOTIDE SEQUENCE</scope>
    <source>
        <strain evidence="1">TP-CH-4</strain>
    </source>
</reference>
<gene>
    <name evidence="1" type="ORF">FK220_002800</name>
</gene>
<reference evidence="1" key="2">
    <citation type="submission" date="2020-03" db="EMBL/GenBank/DDBJ databases">
        <title>Flavobacteriaceae bacterium strain TP-CH-4, a member of the family Flavobacteriaceae isolated from a deep-sea seamount.</title>
        <authorList>
            <person name="Zhang D.-C."/>
        </authorList>
    </citation>
    <scope>NUCLEOTIDE SEQUENCE</scope>
    <source>
        <strain evidence="1">TP-CH-4</strain>
    </source>
</reference>
<organism evidence="1 2">
    <name type="scientific">Pelagihabitans pacificus</name>
    <dbReference type="NCBI Taxonomy" id="2696054"/>
    <lineage>
        <taxon>Bacteria</taxon>
        <taxon>Pseudomonadati</taxon>
        <taxon>Bacteroidota</taxon>
        <taxon>Flavobacteriia</taxon>
        <taxon>Flavobacteriales</taxon>
        <taxon>Flavobacteriaceae</taxon>
        <taxon>Pelagihabitans</taxon>
    </lineage>
</organism>
<dbReference type="EMBL" id="VIKU02000001">
    <property type="protein sequence ID" value="NHF58255.1"/>
    <property type="molecule type" value="Genomic_DNA"/>
</dbReference>
<dbReference type="AlphaFoldDB" id="A0A967AS80"/>
<dbReference type="RefSeq" id="WP_152572753.1">
    <property type="nucleotide sequence ID" value="NZ_VIKU02000001.1"/>
</dbReference>
<comment type="caution">
    <text evidence="1">The sequence shown here is derived from an EMBL/GenBank/DDBJ whole genome shotgun (WGS) entry which is preliminary data.</text>
</comment>
<name>A0A967AS80_9FLAO</name>
<evidence type="ECO:0000313" key="1">
    <source>
        <dbReference type="EMBL" id="NHF58255.1"/>
    </source>
</evidence>
<keyword evidence="2" id="KW-1185">Reference proteome</keyword>
<proteinExistence type="predicted"/>
<dbReference type="PROSITE" id="PS51257">
    <property type="entry name" value="PROKAR_LIPOPROTEIN"/>
    <property type="match status" value="1"/>
</dbReference>
<sequence length="182" mass="19984">MKGINKITTFFLMGIALFSSCIEDQDFDQYDDLALEPVLEASILYVEAPERVINLATATNFYTEDFNFDAFSADVFADRVIDGSITYIVTNTTSKELEVSIQFLDEGANVLDTENFTIAPAPTAVLQREIAYGGTGRSIDIIRNTSSIRVSALNLGDTTSTSNLPDPKVTLQSSGKFRVEIK</sequence>
<evidence type="ECO:0000313" key="2">
    <source>
        <dbReference type="Proteomes" id="UP000707206"/>
    </source>
</evidence>